<accession>X1R083</accession>
<protein>
    <recommendedName>
        <fullName evidence="1">Methyltransferase type 11 domain-containing protein</fullName>
    </recommendedName>
</protein>
<dbReference type="InterPro" id="IPR013216">
    <property type="entry name" value="Methyltransf_11"/>
</dbReference>
<dbReference type="Pfam" id="PF08241">
    <property type="entry name" value="Methyltransf_11"/>
    <property type="match status" value="1"/>
</dbReference>
<organism evidence="2">
    <name type="scientific">marine sediment metagenome</name>
    <dbReference type="NCBI Taxonomy" id="412755"/>
    <lineage>
        <taxon>unclassified sequences</taxon>
        <taxon>metagenomes</taxon>
        <taxon>ecological metagenomes</taxon>
    </lineage>
</organism>
<feature type="domain" description="Methyltransferase type 11" evidence="1">
    <location>
        <begin position="56"/>
        <end position="126"/>
    </location>
</feature>
<dbReference type="SUPFAM" id="SSF53335">
    <property type="entry name" value="S-adenosyl-L-methionine-dependent methyltransferases"/>
    <property type="match status" value="1"/>
</dbReference>
<dbReference type="AlphaFoldDB" id="X1R083"/>
<reference evidence="2" key="1">
    <citation type="journal article" date="2014" name="Front. Microbiol.">
        <title>High frequency of phylogenetically diverse reductive dehalogenase-homologous genes in deep subseafloor sedimentary metagenomes.</title>
        <authorList>
            <person name="Kawai M."/>
            <person name="Futagami T."/>
            <person name="Toyoda A."/>
            <person name="Takaki Y."/>
            <person name="Nishi S."/>
            <person name="Hori S."/>
            <person name="Arai W."/>
            <person name="Tsubouchi T."/>
            <person name="Morono Y."/>
            <person name="Uchiyama I."/>
            <person name="Ito T."/>
            <person name="Fujiyama A."/>
            <person name="Inagaki F."/>
            <person name="Takami H."/>
        </authorList>
    </citation>
    <scope>NUCLEOTIDE SEQUENCE</scope>
    <source>
        <strain evidence="2">Expedition CK06-06</strain>
    </source>
</reference>
<dbReference type="GO" id="GO:0008757">
    <property type="term" value="F:S-adenosylmethionine-dependent methyltransferase activity"/>
    <property type="evidence" value="ECO:0007669"/>
    <property type="project" value="InterPro"/>
</dbReference>
<dbReference type="Gene3D" id="3.40.50.150">
    <property type="entry name" value="Vaccinia Virus protein VP39"/>
    <property type="match status" value="1"/>
</dbReference>
<comment type="caution">
    <text evidence="2">The sequence shown here is derived from an EMBL/GenBank/DDBJ whole genome shotgun (WGS) entry which is preliminary data.</text>
</comment>
<dbReference type="CDD" id="cd02440">
    <property type="entry name" value="AdoMet_MTases"/>
    <property type="match status" value="1"/>
</dbReference>
<dbReference type="PANTHER" id="PTHR43861">
    <property type="entry name" value="TRANS-ACONITATE 2-METHYLTRANSFERASE-RELATED"/>
    <property type="match status" value="1"/>
</dbReference>
<proteinExistence type="predicted"/>
<dbReference type="EMBL" id="BARW01012899">
    <property type="protein sequence ID" value="GAI74217.1"/>
    <property type="molecule type" value="Genomic_DNA"/>
</dbReference>
<feature type="non-terminal residue" evidence="2">
    <location>
        <position position="136"/>
    </location>
</feature>
<name>X1R083_9ZZZZ</name>
<dbReference type="InterPro" id="IPR029063">
    <property type="entry name" value="SAM-dependent_MTases_sf"/>
</dbReference>
<evidence type="ECO:0000259" key="1">
    <source>
        <dbReference type="Pfam" id="PF08241"/>
    </source>
</evidence>
<gene>
    <name evidence="2" type="ORF">S12H4_24008</name>
</gene>
<evidence type="ECO:0000313" key="2">
    <source>
        <dbReference type="EMBL" id="GAI74217.1"/>
    </source>
</evidence>
<sequence length="136" mass="15346">MCGSSERLDASYYNEDYFRPGPRSSYILPFTWEVEKAERIKTAQFLNDTFHPKNVLDVGCAKGFLCKALLQIGIDAYGCDISKFAVNNCEAEVKERLKVVDIRDGLPYSDNSFDLVCSYATLENLPPRLCSKCPNL</sequence>